<keyword evidence="12" id="KW-1185">Reference proteome</keyword>
<dbReference type="HOGENOM" id="CLU_012560_9_2_1"/>
<feature type="region of interest" description="Disordered" evidence="7">
    <location>
        <begin position="408"/>
        <end position="462"/>
    </location>
</feature>
<feature type="coiled-coil region" evidence="6">
    <location>
        <begin position="55"/>
        <end position="230"/>
    </location>
</feature>
<keyword evidence="2 5" id="KW-0403">Intermediate filament</keyword>
<dbReference type="PROSITE" id="PS51841">
    <property type="entry name" value="LTD"/>
    <property type="match status" value="1"/>
</dbReference>
<dbReference type="KEGG" id="phu:Phum_PHUM039180"/>
<dbReference type="Gene3D" id="1.20.5.170">
    <property type="match status" value="1"/>
</dbReference>
<feature type="compositionally biased region" description="Gly residues" evidence="7">
    <location>
        <begin position="410"/>
        <end position="431"/>
    </location>
</feature>
<dbReference type="GO" id="GO:0005652">
    <property type="term" value="C:nuclear lamina"/>
    <property type="evidence" value="ECO:0007669"/>
    <property type="project" value="TreeGrafter"/>
</dbReference>
<evidence type="ECO:0000256" key="4">
    <source>
        <dbReference type="ARBA" id="ARBA00023242"/>
    </source>
</evidence>
<feature type="coiled-coil region" evidence="6">
    <location>
        <begin position="254"/>
        <end position="376"/>
    </location>
</feature>
<dbReference type="GO" id="GO:0031507">
    <property type="term" value="P:heterochromatin formation"/>
    <property type="evidence" value="ECO:0007669"/>
    <property type="project" value="TreeGrafter"/>
</dbReference>
<dbReference type="InterPro" id="IPR036415">
    <property type="entry name" value="Lamin_tail_dom_sf"/>
</dbReference>
<dbReference type="InterPro" id="IPR018039">
    <property type="entry name" value="IF_conserved"/>
</dbReference>
<dbReference type="InParanoid" id="E0VAI7"/>
<feature type="region of interest" description="Disordered" evidence="7">
    <location>
        <begin position="585"/>
        <end position="623"/>
    </location>
</feature>
<evidence type="ECO:0000313" key="11">
    <source>
        <dbReference type="EnsemblMetazoa" id="PHUM039180-PA"/>
    </source>
</evidence>
<evidence type="ECO:0000256" key="3">
    <source>
        <dbReference type="ARBA" id="ARBA00023054"/>
    </source>
</evidence>
<keyword evidence="3 6" id="KW-0175">Coiled coil</keyword>
<reference evidence="11" key="3">
    <citation type="submission" date="2020-05" db="UniProtKB">
        <authorList>
            <consortium name="EnsemblMetazoa"/>
        </authorList>
    </citation>
    <scope>IDENTIFICATION</scope>
    <source>
        <strain evidence="11">USDA</strain>
    </source>
</reference>
<dbReference type="Gene3D" id="1.20.5.500">
    <property type="entry name" value="Single helix bin"/>
    <property type="match status" value="1"/>
</dbReference>
<comment type="similarity">
    <text evidence="5">Belongs to the intermediate filament family.</text>
</comment>
<accession>E0VAI7</accession>
<evidence type="ECO:0000256" key="7">
    <source>
        <dbReference type="SAM" id="MobiDB-lite"/>
    </source>
</evidence>
<dbReference type="Gene3D" id="1.20.5.1160">
    <property type="entry name" value="Vasodilator-stimulated phosphoprotein"/>
    <property type="match status" value="1"/>
</dbReference>
<dbReference type="Proteomes" id="UP000009046">
    <property type="component" value="Unassembled WGS sequence"/>
</dbReference>
<dbReference type="Pfam" id="PF00038">
    <property type="entry name" value="Filament"/>
    <property type="match status" value="1"/>
</dbReference>
<dbReference type="RefSeq" id="XP_002423131.1">
    <property type="nucleotide sequence ID" value="XM_002423086.1"/>
</dbReference>
<dbReference type="PROSITE" id="PS00226">
    <property type="entry name" value="IF_ROD_1"/>
    <property type="match status" value="1"/>
</dbReference>
<dbReference type="GO" id="GO:0005882">
    <property type="term" value="C:intermediate filament"/>
    <property type="evidence" value="ECO:0007669"/>
    <property type="project" value="UniProtKB-KW"/>
</dbReference>
<dbReference type="OMA" id="QAGEKCA"/>
<feature type="compositionally biased region" description="Basic and acidic residues" evidence="7">
    <location>
        <begin position="600"/>
        <end position="623"/>
    </location>
</feature>
<gene>
    <name evidence="11" type="primary">8232444</name>
    <name evidence="10" type="ORF">Phum_PHUM039180</name>
</gene>
<dbReference type="OrthoDB" id="102442at2759"/>
<proteinExistence type="inferred from homology"/>
<dbReference type="FunCoup" id="E0VAI7">
    <property type="interactions" value="1483"/>
</dbReference>
<dbReference type="SUPFAM" id="SSF74853">
    <property type="entry name" value="Lamin A/C globular tail domain"/>
    <property type="match status" value="1"/>
</dbReference>
<protein>
    <submittedName>
        <fullName evidence="10 11">Lamin-C, putative</fullName>
    </submittedName>
</protein>
<evidence type="ECO:0000259" key="8">
    <source>
        <dbReference type="PROSITE" id="PS51841"/>
    </source>
</evidence>
<dbReference type="Gene3D" id="2.60.40.1260">
    <property type="entry name" value="Lamin Tail domain"/>
    <property type="match status" value="1"/>
</dbReference>
<dbReference type="CTD" id="8232444"/>
<dbReference type="GO" id="GO:0005200">
    <property type="term" value="F:structural constituent of cytoskeleton"/>
    <property type="evidence" value="ECO:0007669"/>
    <property type="project" value="TreeGrafter"/>
</dbReference>
<evidence type="ECO:0000313" key="12">
    <source>
        <dbReference type="Proteomes" id="UP000009046"/>
    </source>
</evidence>
<name>E0VAI7_PEDHC</name>
<dbReference type="PROSITE" id="PS51842">
    <property type="entry name" value="IF_ROD_2"/>
    <property type="match status" value="1"/>
</dbReference>
<dbReference type="eggNOG" id="KOG0977">
    <property type="taxonomic scope" value="Eukaryota"/>
</dbReference>
<evidence type="ECO:0000256" key="5">
    <source>
        <dbReference type="RuleBase" id="RU000685"/>
    </source>
</evidence>
<reference evidence="10" key="1">
    <citation type="submission" date="2007-04" db="EMBL/GenBank/DDBJ databases">
        <title>Annotation of Pediculus humanus corporis strain USDA.</title>
        <authorList>
            <person name="Kirkness E."/>
            <person name="Hannick L."/>
            <person name="Hass B."/>
            <person name="Bruggner R."/>
            <person name="Lawson D."/>
            <person name="Bidwell S."/>
            <person name="Joardar V."/>
            <person name="Caler E."/>
            <person name="Walenz B."/>
            <person name="Inman J."/>
            <person name="Schobel S."/>
            <person name="Galinsky K."/>
            <person name="Amedeo P."/>
            <person name="Strausberg R."/>
        </authorList>
    </citation>
    <scope>NUCLEOTIDE SEQUENCE</scope>
    <source>
        <strain evidence="10">USDA</strain>
    </source>
</reference>
<evidence type="ECO:0000256" key="2">
    <source>
        <dbReference type="ARBA" id="ARBA00022754"/>
    </source>
</evidence>
<dbReference type="EnsemblMetazoa" id="PHUM039180-RA">
    <property type="protein sequence ID" value="PHUM039180-PA"/>
    <property type="gene ID" value="PHUM039180"/>
</dbReference>
<feature type="region of interest" description="Disordered" evidence="7">
    <location>
        <begin position="1"/>
        <end position="44"/>
    </location>
</feature>
<dbReference type="VEuPathDB" id="VectorBase:PHUM039180"/>
<dbReference type="GO" id="GO:0007097">
    <property type="term" value="P:nuclear migration"/>
    <property type="evidence" value="ECO:0007669"/>
    <property type="project" value="TreeGrafter"/>
</dbReference>
<dbReference type="InterPro" id="IPR039008">
    <property type="entry name" value="IF_rod_dom"/>
</dbReference>
<dbReference type="InterPro" id="IPR001322">
    <property type="entry name" value="Lamin_tail_dom"/>
</dbReference>
<feature type="compositionally biased region" description="Low complexity" evidence="7">
    <location>
        <begin position="7"/>
        <end position="18"/>
    </location>
</feature>
<dbReference type="PANTHER" id="PTHR45721:SF11">
    <property type="entry name" value="LAMIN DM0-RELATED"/>
    <property type="match status" value="1"/>
</dbReference>
<reference evidence="10" key="2">
    <citation type="submission" date="2007-04" db="EMBL/GenBank/DDBJ databases">
        <title>The genome of the human body louse.</title>
        <authorList>
            <consortium name="The Human Body Louse Genome Consortium"/>
            <person name="Kirkness E."/>
            <person name="Walenz B."/>
            <person name="Hass B."/>
            <person name="Bruggner R."/>
            <person name="Strausberg R."/>
        </authorList>
    </citation>
    <scope>NUCLEOTIDE SEQUENCE</scope>
    <source>
        <strain evidence="10">USDA</strain>
    </source>
</reference>
<comment type="subcellular location">
    <subcellularLocation>
        <location evidence="1">Nucleus</location>
    </subcellularLocation>
</comment>
<sequence>MSKTTRKSTSVTTSSSSSGMAYSTPLGGSSLGQAQRPRSPLSPTRLSRLQEKVELQNLNDRLACYMDKVRALEAENNRLSRQVRVSQETVSREVTSFKSMYDQELADARRLLDDIAKERAQAEIENKRLMEENDDLRSSLDKKIKDCRSLETSLTISEHRATDLQTKYNQAMAEKKKLEDELKEALKECDKLRKANEMTKKYIENETLTRVELENKLQSLTEELNFKTSMYQKEIAELRTKRSEEISELDGRLTIEYEDKLQAALQELREQHEQQQLANREEIMALYESKIKNLQDHFMATAAQSNTEELRSMQAKYHSLNRQVGELESANAALNIRIKELEKLLDAERTRGLEQLALMEQELMKARQEMADQLKDYHELMDIKVALDSEISAYRKLLEFEESRLNMSQGSGGGGGGGGSGSASGMSGMGGLNTTSSSSSSIQLTRRGTPIRRIPIGKGPTKRRRVFVDESQEADSFQVSGEAKGDIEISDVDHREGKFIQLHNKSDKELSLSGWSIKHSAGTEDSETTFKFHRSVKIDGKGNVTVWSMDSGRAHNPPEHIVMKQKWFMGDSVITILVNNEGEEVASRSRQRIQYSSSAYRREREGSEETQDGDPKRDSCRTM</sequence>
<keyword evidence="4" id="KW-0539">Nucleus</keyword>
<feature type="domain" description="LTD" evidence="8">
    <location>
        <begin position="475"/>
        <end position="592"/>
    </location>
</feature>
<evidence type="ECO:0000256" key="6">
    <source>
        <dbReference type="SAM" id="Coils"/>
    </source>
</evidence>
<evidence type="ECO:0000256" key="1">
    <source>
        <dbReference type="ARBA" id="ARBA00004123"/>
    </source>
</evidence>
<dbReference type="GeneID" id="8232444"/>
<dbReference type="EMBL" id="AAZO01000458">
    <property type="status" value="NOT_ANNOTATED_CDS"/>
    <property type="molecule type" value="Genomic_DNA"/>
</dbReference>
<organism>
    <name type="scientific">Pediculus humanus subsp. corporis</name>
    <name type="common">Body louse</name>
    <dbReference type="NCBI Taxonomy" id="121224"/>
    <lineage>
        <taxon>Eukaryota</taxon>
        <taxon>Metazoa</taxon>
        <taxon>Ecdysozoa</taxon>
        <taxon>Arthropoda</taxon>
        <taxon>Hexapoda</taxon>
        <taxon>Insecta</taxon>
        <taxon>Pterygota</taxon>
        <taxon>Neoptera</taxon>
        <taxon>Paraneoptera</taxon>
        <taxon>Psocodea</taxon>
        <taxon>Troctomorpha</taxon>
        <taxon>Phthiraptera</taxon>
        <taxon>Anoplura</taxon>
        <taxon>Pediculidae</taxon>
        <taxon>Pediculus</taxon>
    </lineage>
</organism>
<dbReference type="GO" id="GO:0051664">
    <property type="term" value="P:nuclear pore localization"/>
    <property type="evidence" value="ECO:0007669"/>
    <property type="project" value="TreeGrafter"/>
</dbReference>
<dbReference type="EMBL" id="DS235006">
    <property type="protein sequence ID" value="EEB10393.1"/>
    <property type="molecule type" value="Genomic_DNA"/>
</dbReference>
<dbReference type="GO" id="GO:0006998">
    <property type="term" value="P:nuclear envelope organization"/>
    <property type="evidence" value="ECO:0007669"/>
    <property type="project" value="TreeGrafter"/>
</dbReference>
<dbReference type="SMART" id="SM01391">
    <property type="entry name" value="Filament"/>
    <property type="match status" value="1"/>
</dbReference>
<dbReference type="SUPFAM" id="SSF64593">
    <property type="entry name" value="Intermediate filament protein, coiled coil region"/>
    <property type="match status" value="2"/>
</dbReference>
<feature type="compositionally biased region" description="Low complexity" evidence="7">
    <location>
        <begin position="432"/>
        <end position="459"/>
    </location>
</feature>
<dbReference type="GO" id="GO:0090435">
    <property type="term" value="P:protein localization to nuclear envelope"/>
    <property type="evidence" value="ECO:0007669"/>
    <property type="project" value="TreeGrafter"/>
</dbReference>
<feature type="domain" description="IF rod" evidence="9">
    <location>
        <begin position="51"/>
        <end position="405"/>
    </location>
</feature>
<dbReference type="AlphaFoldDB" id="E0VAI7"/>
<evidence type="ECO:0000259" key="9">
    <source>
        <dbReference type="PROSITE" id="PS51842"/>
    </source>
</evidence>
<dbReference type="STRING" id="121224.E0VAI7"/>
<dbReference type="PANTHER" id="PTHR45721">
    <property type="entry name" value="LAMIN DM0-RELATED"/>
    <property type="match status" value="1"/>
</dbReference>
<evidence type="ECO:0000313" key="10">
    <source>
        <dbReference type="EMBL" id="EEB10393.1"/>
    </source>
</evidence>
<dbReference type="Pfam" id="PF00932">
    <property type="entry name" value="LTD"/>
    <property type="match status" value="1"/>
</dbReference>